<dbReference type="SUPFAM" id="SSF53448">
    <property type="entry name" value="Nucleotide-diphospho-sugar transferases"/>
    <property type="match status" value="1"/>
</dbReference>
<dbReference type="Gene3D" id="3.90.550.10">
    <property type="entry name" value="Spore Coat Polysaccharide Biosynthesis Protein SpsA, Chain A"/>
    <property type="match status" value="1"/>
</dbReference>
<sequence length="302" mass="32829">MNPDRSRPMPEPVSANVCLVYATLGRAEVLSRTYDAVARQTLAPSSIIVSTPTAADAGRLADAPGVTLLLGPAGSAHQRNRALRNLPEGTEFIVFFDDDFVPHPRWIEEAVAVFRSRPEVGAVTGNVLVDGIKGPGLSVDEAMALVEAPVPGDIDWVEEPYSPYGCNMAFRVDMVGDLVFDERLVLYGWLEDRDFGAALARRGAKLVKAGRALGVHMGVKRGRVSGVKLGYSQIVNPVYLNRKGTMRVHQVVDHIFRNMASNLAKSASPEPYIDRLGRLQGNVVGMFDVLRGRLTPEKAARL</sequence>
<keyword evidence="2" id="KW-1185">Reference proteome</keyword>
<comment type="caution">
    <text evidence="1">The sequence shown here is derived from an EMBL/GenBank/DDBJ whole genome shotgun (WGS) entry which is preliminary data.</text>
</comment>
<name>A0A4Q2RJY8_9HYPH</name>
<protein>
    <submittedName>
        <fullName evidence="1">Glycosyltransferase family 2 protein</fullName>
    </submittedName>
</protein>
<dbReference type="CDD" id="cd00761">
    <property type="entry name" value="Glyco_tranf_GTA_type"/>
    <property type="match status" value="1"/>
</dbReference>
<proteinExistence type="predicted"/>
<reference evidence="1 2" key="1">
    <citation type="submission" date="2018-09" db="EMBL/GenBank/DDBJ databases">
        <authorList>
            <person name="Grouzdev D.S."/>
            <person name="Krutkina M.S."/>
        </authorList>
    </citation>
    <scope>NUCLEOTIDE SEQUENCE [LARGE SCALE GENOMIC DNA]</scope>
    <source>
        <strain evidence="1 2">RmlP001</strain>
    </source>
</reference>
<dbReference type="InterPro" id="IPR050834">
    <property type="entry name" value="Glycosyltransf_2"/>
</dbReference>
<keyword evidence="1" id="KW-0808">Transferase</keyword>
<gene>
    <name evidence="1" type="ORF">D3272_00050</name>
</gene>
<accession>A0A4Q2RJY8</accession>
<dbReference type="OrthoDB" id="8404680at2"/>
<dbReference type="AlphaFoldDB" id="A0A4Q2RJY8"/>
<dbReference type="EMBL" id="QYBC01000001">
    <property type="protein sequence ID" value="RYB07573.1"/>
    <property type="molecule type" value="Genomic_DNA"/>
</dbReference>
<dbReference type="GO" id="GO:0016740">
    <property type="term" value="F:transferase activity"/>
    <property type="evidence" value="ECO:0007669"/>
    <property type="project" value="UniProtKB-KW"/>
</dbReference>
<dbReference type="PANTHER" id="PTHR43685:SF3">
    <property type="entry name" value="SLR2126 PROTEIN"/>
    <property type="match status" value="1"/>
</dbReference>
<evidence type="ECO:0000313" key="1">
    <source>
        <dbReference type="EMBL" id="RYB07573.1"/>
    </source>
</evidence>
<evidence type="ECO:0000313" key="2">
    <source>
        <dbReference type="Proteomes" id="UP000289411"/>
    </source>
</evidence>
<organism evidence="1 2">
    <name type="scientific">Lichenibacterium ramalinae</name>
    <dbReference type="NCBI Taxonomy" id="2316527"/>
    <lineage>
        <taxon>Bacteria</taxon>
        <taxon>Pseudomonadati</taxon>
        <taxon>Pseudomonadota</taxon>
        <taxon>Alphaproteobacteria</taxon>
        <taxon>Hyphomicrobiales</taxon>
        <taxon>Lichenihabitantaceae</taxon>
        <taxon>Lichenibacterium</taxon>
    </lineage>
</organism>
<dbReference type="Proteomes" id="UP000289411">
    <property type="component" value="Unassembled WGS sequence"/>
</dbReference>
<dbReference type="PANTHER" id="PTHR43685">
    <property type="entry name" value="GLYCOSYLTRANSFERASE"/>
    <property type="match status" value="1"/>
</dbReference>
<reference evidence="1 2" key="2">
    <citation type="submission" date="2019-02" db="EMBL/GenBank/DDBJ databases">
        <title>'Lichenibacterium ramalinii' gen. nov. sp. nov., 'Lichenibacterium minor' gen. nov. sp. nov.</title>
        <authorList>
            <person name="Pankratov T."/>
        </authorList>
    </citation>
    <scope>NUCLEOTIDE SEQUENCE [LARGE SCALE GENOMIC DNA]</scope>
    <source>
        <strain evidence="1 2">RmlP001</strain>
    </source>
</reference>
<dbReference type="InterPro" id="IPR029044">
    <property type="entry name" value="Nucleotide-diphossugar_trans"/>
</dbReference>
<dbReference type="Pfam" id="PF13641">
    <property type="entry name" value="Glyco_tranf_2_3"/>
    <property type="match status" value="1"/>
</dbReference>